<dbReference type="AlphaFoldDB" id="A0A3E2HBD6"/>
<dbReference type="PIRSF" id="PIRSF007663">
    <property type="entry name" value="UCP007663"/>
    <property type="match status" value="1"/>
</dbReference>
<dbReference type="InterPro" id="IPR008928">
    <property type="entry name" value="6-hairpin_glycosidase_sf"/>
</dbReference>
<dbReference type="GO" id="GO:0004560">
    <property type="term" value="F:alpha-L-fucosidase activity"/>
    <property type="evidence" value="ECO:0007669"/>
    <property type="project" value="InterPro"/>
</dbReference>
<feature type="non-terminal residue" evidence="5">
    <location>
        <position position="1"/>
    </location>
</feature>
<feature type="non-terminal residue" evidence="5">
    <location>
        <position position="797"/>
    </location>
</feature>
<evidence type="ECO:0000259" key="2">
    <source>
        <dbReference type="Pfam" id="PF14498"/>
    </source>
</evidence>
<dbReference type="EMBL" id="NCSJ02000094">
    <property type="protein sequence ID" value="RFU30690.1"/>
    <property type="molecule type" value="Genomic_DNA"/>
</dbReference>
<keyword evidence="6" id="KW-1185">Reference proteome</keyword>
<dbReference type="OrthoDB" id="2848340at2759"/>
<name>A0A3E2HBD6_SCYLI</name>
<dbReference type="InterPro" id="IPR012341">
    <property type="entry name" value="6hp_glycosidase-like_sf"/>
</dbReference>
<evidence type="ECO:0000256" key="1">
    <source>
        <dbReference type="SAM" id="SignalP"/>
    </source>
</evidence>
<organism evidence="5 6">
    <name type="scientific">Scytalidium lignicola</name>
    <name type="common">Hyphomycete</name>
    <dbReference type="NCBI Taxonomy" id="5539"/>
    <lineage>
        <taxon>Eukaryota</taxon>
        <taxon>Fungi</taxon>
        <taxon>Dikarya</taxon>
        <taxon>Ascomycota</taxon>
        <taxon>Pezizomycotina</taxon>
        <taxon>Leotiomycetes</taxon>
        <taxon>Leotiomycetes incertae sedis</taxon>
        <taxon>Scytalidium</taxon>
    </lineage>
</organism>
<evidence type="ECO:0000313" key="5">
    <source>
        <dbReference type="EMBL" id="RFU30690.1"/>
    </source>
</evidence>
<dbReference type="PANTHER" id="PTHR31084:SF3">
    <property type="entry name" value="ALPHA-FUCOSIDASE A"/>
    <property type="match status" value="1"/>
</dbReference>
<accession>A0A3E2HBD6</accession>
<dbReference type="Pfam" id="PF22124">
    <property type="entry name" value="Glyco_hydro_95_cat"/>
    <property type="match status" value="1"/>
</dbReference>
<dbReference type="Pfam" id="PF14498">
    <property type="entry name" value="Glyco_hyd_65N_2"/>
    <property type="match status" value="1"/>
</dbReference>
<reference evidence="5 6" key="1">
    <citation type="submission" date="2018-05" db="EMBL/GenBank/DDBJ databases">
        <title>Draft genome sequence of Scytalidium lignicola DSM 105466, a ubiquitous saprotrophic fungus.</title>
        <authorList>
            <person name="Buettner E."/>
            <person name="Gebauer A.M."/>
            <person name="Hofrichter M."/>
            <person name="Liers C."/>
            <person name="Kellner H."/>
        </authorList>
    </citation>
    <scope>NUCLEOTIDE SEQUENCE [LARGE SCALE GENOMIC DNA]</scope>
    <source>
        <strain evidence="5 6">DSM 105466</strain>
    </source>
</reference>
<dbReference type="Proteomes" id="UP000258309">
    <property type="component" value="Unassembled WGS sequence"/>
</dbReference>
<sequence>MGRILKALFVYGATANLLSVAQGKVLWSSQPAAPSDFIRTVYLLGNGKLGAMPLGGIGSDYVNLNVDSLWTGGPFENSSYTGGNPSSSIVPLVRDLQATIFKQGYGDYTDIMGSINNYGSYEVLGNLTVNTAGISASSSSSYRRSLDLPTGVHTVTYIANGATFTQTTFCSFPDQVCVYQLNSTAGIPETIIGLENQLRTDPAGTLSCTGNTLIFRGLTYPDLGMTYDVRAQLVVPNNQNTDFCSSSSGKLTIPSSTTNSFQVVIAANTNFDDTKGNAENSFSFRGVDPASQVSATVSAAAEKSFNSLLTAHTNDFISYSGRFTLNLPDTLGSSTKETAPLIGNYSVNNGDPYVESLLFDLGRYLFMSSARSNSLPAGLQGRWTEQLSPSWGADFHADVNLEMNHWTVDQTGLGDLQAATFNYITQNWMPRGAETAQLVYGADAGWVTHDEMNLFGHTGIKTWYDSALYPISGAWMMQHAWDYFDYTQDADWYQQVGYPMIKGVAQFWLSTLVEDEYFNDGTLVSNPCYSAEHGNATFGCSQYQQLIWEVFDHVQAGWSASGDTDQAFLASVKNASNYVDKGIHIGSWGQLQEWKIDEDVKNDTHRHLSGLYGWYPGYMVANTFNNDSVVNAVTTMLWSRGVGIIDSDAGWEKVWRSACWGRLNNTDEAYYELRLTVNHNIAGNGLSMYSGPAASAPFQIDTNFGWTGGVMEMLVHDFGRSAAQTSAPGSKQVVILGPAIPSQWGSGSVSGLRIRGGGVVNFSWDQNGIVTTAELSGRTTSIPVNIVNSNGEILASY</sequence>
<feature type="domain" description="Glycosyl hydrolase family 95 N-terminal" evidence="2">
    <location>
        <begin position="26"/>
        <end position="273"/>
    </location>
</feature>
<feature type="chain" id="PRO_5017704178" evidence="1">
    <location>
        <begin position="24"/>
        <end position="797"/>
    </location>
</feature>
<dbReference type="PANTHER" id="PTHR31084">
    <property type="entry name" value="ALPHA-L-FUCOSIDASE 2"/>
    <property type="match status" value="1"/>
</dbReference>
<dbReference type="InterPro" id="IPR016518">
    <property type="entry name" value="Alpha-L-fucosidase"/>
</dbReference>
<evidence type="ECO:0000259" key="4">
    <source>
        <dbReference type="Pfam" id="PF22124"/>
    </source>
</evidence>
<dbReference type="InterPro" id="IPR049053">
    <property type="entry name" value="AFCA-like_C"/>
</dbReference>
<dbReference type="InterPro" id="IPR054363">
    <property type="entry name" value="GH95_cat"/>
</dbReference>
<dbReference type="Gene3D" id="1.50.10.10">
    <property type="match status" value="1"/>
</dbReference>
<dbReference type="GO" id="GO:0005975">
    <property type="term" value="P:carbohydrate metabolic process"/>
    <property type="evidence" value="ECO:0007669"/>
    <property type="project" value="InterPro"/>
</dbReference>
<keyword evidence="1" id="KW-0732">Signal</keyword>
<feature type="domain" description="Glycosyl hydrolase family 95 catalytic" evidence="4">
    <location>
        <begin position="305"/>
        <end position="714"/>
    </location>
</feature>
<feature type="signal peptide" evidence="1">
    <location>
        <begin position="1"/>
        <end position="23"/>
    </location>
</feature>
<dbReference type="SUPFAM" id="SSF48208">
    <property type="entry name" value="Six-hairpin glycosidases"/>
    <property type="match status" value="1"/>
</dbReference>
<comment type="caution">
    <text evidence="5">The sequence shown here is derived from an EMBL/GenBank/DDBJ whole genome shotgun (WGS) entry which is preliminary data.</text>
</comment>
<gene>
    <name evidence="5" type="ORF">B7463_g5649</name>
</gene>
<dbReference type="Pfam" id="PF21307">
    <property type="entry name" value="Glyco_hydro_95_C"/>
    <property type="match status" value="1"/>
</dbReference>
<dbReference type="InterPro" id="IPR027414">
    <property type="entry name" value="GH95_N_dom"/>
</dbReference>
<protein>
    <submittedName>
        <fullName evidence="5">Uncharacterized protein</fullName>
    </submittedName>
</protein>
<evidence type="ECO:0000259" key="3">
    <source>
        <dbReference type="Pfam" id="PF21307"/>
    </source>
</evidence>
<evidence type="ECO:0000313" key="6">
    <source>
        <dbReference type="Proteomes" id="UP000258309"/>
    </source>
</evidence>
<feature type="domain" description="Alpha fucosidase A-like C-terminal" evidence="3">
    <location>
        <begin position="733"/>
        <end position="776"/>
    </location>
</feature>
<proteinExistence type="predicted"/>